<proteinExistence type="inferred from homology"/>
<dbReference type="InterPro" id="IPR002491">
    <property type="entry name" value="ABC_transptr_periplasmic_BD"/>
</dbReference>
<comment type="subcellular location">
    <subcellularLocation>
        <location evidence="1">Cell envelope</location>
    </subcellularLocation>
</comment>
<dbReference type="OrthoDB" id="2241086at2"/>
<evidence type="ECO:0000256" key="3">
    <source>
        <dbReference type="ARBA" id="ARBA00022448"/>
    </source>
</evidence>
<feature type="region of interest" description="Disordered" evidence="5">
    <location>
        <begin position="31"/>
        <end position="56"/>
    </location>
</feature>
<protein>
    <submittedName>
        <fullName evidence="7">ABC transporter substrate-binding protein</fullName>
    </submittedName>
</protein>
<feature type="compositionally biased region" description="Low complexity" evidence="5">
    <location>
        <begin position="35"/>
        <end position="52"/>
    </location>
</feature>
<evidence type="ECO:0000313" key="7">
    <source>
        <dbReference type="EMBL" id="RUT43749.1"/>
    </source>
</evidence>
<dbReference type="GO" id="GO:0030288">
    <property type="term" value="C:outer membrane-bounded periplasmic space"/>
    <property type="evidence" value="ECO:0007669"/>
    <property type="project" value="TreeGrafter"/>
</dbReference>
<dbReference type="Proteomes" id="UP000279446">
    <property type="component" value="Unassembled WGS sequence"/>
</dbReference>
<comment type="caution">
    <text evidence="7">The sequence shown here is derived from an EMBL/GenBank/DDBJ whole genome shotgun (WGS) entry which is preliminary data.</text>
</comment>
<dbReference type="PROSITE" id="PS51257">
    <property type="entry name" value="PROKAR_LIPOPROTEIN"/>
    <property type="match status" value="1"/>
</dbReference>
<dbReference type="EMBL" id="RZNY01000018">
    <property type="protein sequence ID" value="RUT43749.1"/>
    <property type="molecule type" value="Genomic_DNA"/>
</dbReference>
<dbReference type="PANTHER" id="PTHR30532">
    <property type="entry name" value="IRON III DICITRATE-BINDING PERIPLASMIC PROTEIN"/>
    <property type="match status" value="1"/>
</dbReference>
<sequence>MKQRNMKTPYWGIVLLLFVLVLAACGNNSAEKQNSSALPTTTEAPAESTEPTDVSAATKKVTTIHGDVEIPTRPQRIVTDDYLGALIALDVIPIGTPGLHLKNLYFAEALAGIEDIGAYGNSSIEKIIDLQPDLIITSENDETKYNLLSKAAPTISVPYGQLKNAHEELNYFGELLGREAEATAWLADYDKRVAEAKSKVDKAIPPDATFTIFEDTDKAVYVYGDNFGRGGQPVYQALGRTPPSSIAAEIMEKQYKEISLEVLADYAGDYIILTSDSKTLEDYKQDPIWNTLDAVKNDHLYVWKEERSWYYDPIAVLSQTEELAAWISGE</sequence>
<keyword evidence="4" id="KW-0732">Signal</keyword>
<dbReference type="Gene3D" id="3.40.50.1980">
    <property type="entry name" value="Nitrogenase molybdenum iron protein domain"/>
    <property type="match status" value="2"/>
</dbReference>
<feature type="domain" description="Fe/B12 periplasmic-binding" evidence="6">
    <location>
        <begin position="76"/>
        <end position="330"/>
    </location>
</feature>
<reference evidence="7 8" key="1">
    <citation type="submission" date="2018-12" db="EMBL/GenBank/DDBJ databases">
        <authorList>
            <person name="Sun L."/>
            <person name="Chen Z."/>
        </authorList>
    </citation>
    <scope>NUCLEOTIDE SEQUENCE [LARGE SCALE GENOMIC DNA]</scope>
    <source>
        <strain evidence="7 8">DSM 15890</strain>
    </source>
</reference>
<dbReference type="RefSeq" id="WP_127193763.1">
    <property type="nucleotide sequence ID" value="NZ_RZNY01000018.1"/>
</dbReference>
<dbReference type="SUPFAM" id="SSF53807">
    <property type="entry name" value="Helical backbone' metal receptor"/>
    <property type="match status" value="1"/>
</dbReference>
<dbReference type="PROSITE" id="PS50983">
    <property type="entry name" value="FE_B12_PBP"/>
    <property type="match status" value="1"/>
</dbReference>
<accession>A0A3S1DFI2</accession>
<comment type="similarity">
    <text evidence="2">Belongs to the bacterial solute-binding protein 8 family.</text>
</comment>
<dbReference type="Pfam" id="PF01497">
    <property type="entry name" value="Peripla_BP_2"/>
    <property type="match status" value="1"/>
</dbReference>
<dbReference type="AlphaFoldDB" id="A0A3S1DFI2"/>
<dbReference type="InterPro" id="IPR051313">
    <property type="entry name" value="Bact_iron-sidero_bind"/>
</dbReference>
<organism evidence="7 8">
    <name type="scientific">Paenibacillus anaericanus</name>
    <dbReference type="NCBI Taxonomy" id="170367"/>
    <lineage>
        <taxon>Bacteria</taxon>
        <taxon>Bacillati</taxon>
        <taxon>Bacillota</taxon>
        <taxon>Bacilli</taxon>
        <taxon>Bacillales</taxon>
        <taxon>Paenibacillaceae</taxon>
        <taxon>Paenibacillus</taxon>
    </lineage>
</organism>
<evidence type="ECO:0000256" key="4">
    <source>
        <dbReference type="ARBA" id="ARBA00022729"/>
    </source>
</evidence>
<evidence type="ECO:0000313" key="8">
    <source>
        <dbReference type="Proteomes" id="UP000279446"/>
    </source>
</evidence>
<keyword evidence="3" id="KW-0813">Transport</keyword>
<evidence type="ECO:0000256" key="2">
    <source>
        <dbReference type="ARBA" id="ARBA00008814"/>
    </source>
</evidence>
<evidence type="ECO:0000256" key="1">
    <source>
        <dbReference type="ARBA" id="ARBA00004196"/>
    </source>
</evidence>
<gene>
    <name evidence="7" type="ORF">EJP82_19620</name>
</gene>
<keyword evidence="8" id="KW-1185">Reference proteome</keyword>
<evidence type="ECO:0000259" key="6">
    <source>
        <dbReference type="PROSITE" id="PS50983"/>
    </source>
</evidence>
<evidence type="ECO:0000256" key="5">
    <source>
        <dbReference type="SAM" id="MobiDB-lite"/>
    </source>
</evidence>
<dbReference type="GO" id="GO:1901678">
    <property type="term" value="P:iron coordination entity transport"/>
    <property type="evidence" value="ECO:0007669"/>
    <property type="project" value="UniProtKB-ARBA"/>
</dbReference>
<dbReference type="PANTHER" id="PTHR30532:SF26">
    <property type="entry name" value="IRON(3+)-HYDROXAMATE-BINDING PROTEIN FHUD"/>
    <property type="match status" value="1"/>
</dbReference>
<name>A0A3S1DFI2_9BACL</name>